<dbReference type="OMA" id="GSRWTWV"/>
<evidence type="ECO:0000256" key="3">
    <source>
        <dbReference type="SAM" id="Phobius"/>
    </source>
</evidence>
<feature type="transmembrane region" description="Helical" evidence="3">
    <location>
        <begin position="6"/>
        <end position="27"/>
    </location>
</feature>
<evidence type="ECO:0000313" key="6">
    <source>
        <dbReference type="Proteomes" id="UP000222542"/>
    </source>
</evidence>
<dbReference type="OrthoDB" id="851051at2759"/>
<name>A0A1U8H003_CAPAN</name>
<accession>A0A1U8H003</accession>
<dbReference type="PANTHER" id="PTHR13683:SF825">
    <property type="entry name" value="PEPTIDASE A1 DOMAIN-CONTAINING PROTEIN"/>
    <property type="match status" value="1"/>
</dbReference>
<dbReference type="GO" id="GO:0006508">
    <property type="term" value="P:proteolysis"/>
    <property type="evidence" value="ECO:0007669"/>
    <property type="project" value="InterPro"/>
</dbReference>
<organism evidence="5 6">
    <name type="scientific">Capsicum annuum</name>
    <name type="common">Capsicum pepper</name>
    <dbReference type="NCBI Taxonomy" id="4072"/>
    <lineage>
        <taxon>Eukaryota</taxon>
        <taxon>Viridiplantae</taxon>
        <taxon>Streptophyta</taxon>
        <taxon>Embryophyta</taxon>
        <taxon>Tracheophyta</taxon>
        <taxon>Spermatophyta</taxon>
        <taxon>Magnoliopsida</taxon>
        <taxon>eudicotyledons</taxon>
        <taxon>Gunneridae</taxon>
        <taxon>Pentapetalae</taxon>
        <taxon>asterids</taxon>
        <taxon>lamiids</taxon>
        <taxon>Solanales</taxon>
        <taxon>Solanaceae</taxon>
        <taxon>Solanoideae</taxon>
        <taxon>Capsiceae</taxon>
        <taxon>Capsicum</taxon>
    </lineage>
</organism>
<dbReference type="SUPFAM" id="SSF50630">
    <property type="entry name" value="Acid proteases"/>
    <property type="match status" value="1"/>
</dbReference>
<dbReference type="InterPro" id="IPR001461">
    <property type="entry name" value="Aspartic_peptidase_A1"/>
</dbReference>
<dbReference type="Gramene" id="PHT93368">
    <property type="protein sequence ID" value="PHT93368"/>
    <property type="gene ID" value="T459_01250"/>
</dbReference>
<keyword evidence="3" id="KW-0812">Transmembrane</keyword>
<dbReference type="Pfam" id="PF00026">
    <property type="entry name" value="Asp"/>
    <property type="match status" value="1"/>
</dbReference>
<comment type="caution">
    <text evidence="5">The sequence shown here is derived from an EMBL/GenBank/DDBJ whole genome shotgun (WGS) entry which is preliminary data.</text>
</comment>
<feature type="active site" evidence="2">
    <location>
        <position position="140"/>
    </location>
</feature>
<dbReference type="PANTHER" id="PTHR13683">
    <property type="entry name" value="ASPARTYL PROTEASES"/>
    <property type="match status" value="1"/>
</dbReference>
<dbReference type="SMR" id="A0A1U8H003"/>
<feature type="domain" description="Peptidase A1" evidence="4">
    <location>
        <begin position="122"/>
        <end position="441"/>
    </location>
</feature>
<keyword evidence="3" id="KW-0472">Membrane</keyword>
<protein>
    <recommendedName>
        <fullName evidence="4">Peptidase A1 domain-containing protein</fullName>
    </recommendedName>
</protein>
<sequence>MAWMYTHTPTICLFLVMYYLIVIMPILGETLTHSHSQVEPKSNCHRSSSPGLVIGPHRLERVSRFEPCSPNANRTETPPSRKLLNRNQARVHSINKKQNRHSYSYRLSDNGYDAINSDYGPFTVKISLGTPPQDYNLIVDTGSRWTWVRCQSCTEGCTSNDPPYDPSKSSCQGTLRNPFHVTYGDNSFIRGIWGCDTLNIDDLGNIANFQFGCGQVNIDHDGENFVDAAGFLGLGKGDFSLASQSGTSMQMFSYFVPENSGNGDLHFGDKAGAKSNTCSNQFVPLVQGDDQEKYYIDLVDISVDGNKLNVPWTESTSRGTIIDSGTVITRLPEEVYTVFRDAFRQFMSSYTLLEQDPSELLDTCYSLVGVEQFLLPEIKFHFGQESTIDVTLSKRGAIWKNSDTVSCLAFAATDNNGIIGIVQQRGFNVFYDLDGGRIGFGTNCAAS</sequence>
<dbReference type="AlphaFoldDB" id="A0A1U8H003"/>
<dbReference type="InterPro" id="IPR033121">
    <property type="entry name" value="PEPTIDASE_A1"/>
</dbReference>
<reference evidence="5 6" key="1">
    <citation type="journal article" date="2014" name="Nat. Genet.">
        <title>Genome sequence of the hot pepper provides insights into the evolution of pungency in Capsicum species.</title>
        <authorList>
            <person name="Kim S."/>
            <person name="Park M."/>
            <person name="Yeom S.I."/>
            <person name="Kim Y.M."/>
            <person name="Lee J.M."/>
            <person name="Lee H.A."/>
            <person name="Seo E."/>
            <person name="Choi J."/>
            <person name="Cheong K."/>
            <person name="Kim K.T."/>
            <person name="Jung K."/>
            <person name="Lee G.W."/>
            <person name="Oh S.K."/>
            <person name="Bae C."/>
            <person name="Kim S.B."/>
            <person name="Lee H.Y."/>
            <person name="Kim S.Y."/>
            <person name="Kim M.S."/>
            <person name="Kang B.C."/>
            <person name="Jo Y.D."/>
            <person name="Yang H.B."/>
            <person name="Jeong H.J."/>
            <person name="Kang W.H."/>
            <person name="Kwon J.K."/>
            <person name="Shin C."/>
            <person name="Lim J.Y."/>
            <person name="Park J.H."/>
            <person name="Huh J.H."/>
            <person name="Kim J.S."/>
            <person name="Kim B.D."/>
            <person name="Cohen O."/>
            <person name="Paran I."/>
            <person name="Suh M.C."/>
            <person name="Lee S.B."/>
            <person name="Kim Y.K."/>
            <person name="Shin Y."/>
            <person name="Noh S.J."/>
            <person name="Park J."/>
            <person name="Seo Y.S."/>
            <person name="Kwon S.Y."/>
            <person name="Kim H.A."/>
            <person name="Park J.M."/>
            <person name="Kim H.J."/>
            <person name="Choi S.B."/>
            <person name="Bosland P.W."/>
            <person name="Reeves G."/>
            <person name="Jo S.H."/>
            <person name="Lee B.W."/>
            <person name="Cho H.T."/>
            <person name="Choi H.S."/>
            <person name="Lee M.S."/>
            <person name="Yu Y."/>
            <person name="Do Choi Y."/>
            <person name="Park B.S."/>
            <person name="van Deynze A."/>
            <person name="Ashrafi H."/>
            <person name="Hill T."/>
            <person name="Kim W.T."/>
            <person name="Pai H.S."/>
            <person name="Ahn H.K."/>
            <person name="Yeam I."/>
            <person name="Giovannoni J.J."/>
            <person name="Rose J.K."/>
            <person name="Sorensen I."/>
            <person name="Lee S.J."/>
            <person name="Kim R.W."/>
            <person name="Choi I.Y."/>
            <person name="Choi B.S."/>
            <person name="Lim J.S."/>
            <person name="Lee Y.H."/>
            <person name="Choi D."/>
        </authorList>
    </citation>
    <scope>NUCLEOTIDE SEQUENCE [LARGE SCALE GENOMIC DNA]</scope>
    <source>
        <strain evidence="6">cv. CM334</strain>
    </source>
</reference>
<dbReference type="GO" id="GO:0004190">
    <property type="term" value="F:aspartic-type endopeptidase activity"/>
    <property type="evidence" value="ECO:0007669"/>
    <property type="project" value="InterPro"/>
</dbReference>
<keyword evidence="6" id="KW-1185">Reference proteome</keyword>
<dbReference type="Proteomes" id="UP000222542">
    <property type="component" value="Unassembled WGS sequence"/>
</dbReference>
<evidence type="ECO:0000313" key="5">
    <source>
        <dbReference type="EMBL" id="PHT93368.1"/>
    </source>
</evidence>
<dbReference type="PROSITE" id="PS51767">
    <property type="entry name" value="PEPTIDASE_A1"/>
    <property type="match status" value="1"/>
</dbReference>
<dbReference type="Gene3D" id="2.40.70.10">
    <property type="entry name" value="Acid Proteases"/>
    <property type="match status" value="2"/>
</dbReference>
<feature type="active site" evidence="2">
    <location>
        <position position="323"/>
    </location>
</feature>
<reference evidence="5 6" key="2">
    <citation type="journal article" date="2017" name="Genome Biol.">
        <title>New reference genome sequences of hot pepper reveal the massive evolution of plant disease-resistance genes by retroduplication.</title>
        <authorList>
            <person name="Kim S."/>
            <person name="Park J."/>
            <person name="Yeom S.I."/>
            <person name="Kim Y.M."/>
            <person name="Seo E."/>
            <person name="Kim K.T."/>
            <person name="Kim M.S."/>
            <person name="Lee J.M."/>
            <person name="Cheong K."/>
            <person name="Shin H.S."/>
            <person name="Kim S.B."/>
            <person name="Han K."/>
            <person name="Lee J."/>
            <person name="Park M."/>
            <person name="Lee H.A."/>
            <person name="Lee H.Y."/>
            <person name="Lee Y."/>
            <person name="Oh S."/>
            <person name="Lee J.H."/>
            <person name="Choi E."/>
            <person name="Choi E."/>
            <person name="Lee S.E."/>
            <person name="Jeon J."/>
            <person name="Kim H."/>
            <person name="Choi G."/>
            <person name="Song H."/>
            <person name="Lee J."/>
            <person name="Lee S.C."/>
            <person name="Kwon J.K."/>
            <person name="Lee H.Y."/>
            <person name="Koo N."/>
            <person name="Hong Y."/>
            <person name="Kim R.W."/>
            <person name="Kang W.H."/>
            <person name="Huh J.H."/>
            <person name="Kang B.C."/>
            <person name="Yang T.J."/>
            <person name="Lee Y.H."/>
            <person name="Bennetzen J.L."/>
            <person name="Choi D."/>
        </authorList>
    </citation>
    <scope>NUCLEOTIDE SEQUENCE [LARGE SCALE GENOMIC DNA]</scope>
    <source>
        <strain evidence="6">cv. CM334</strain>
    </source>
</reference>
<proteinExistence type="inferred from homology"/>
<comment type="similarity">
    <text evidence="1">Belongs to the peptidase A1 family.</text>
</comment>
<evidence type="ECO:0000256" key="2">
    <source>
        <dbReference type="PIRSR" id="PIRSR601461-1"/>
    </source>
</evidence>
<gene>
    <name evidence="5" type="ORF">T459_01250</name>
</gene>
<dbReference type="EMBL" id="AYRZ02000001">
    <property type="protein sequence ID" value="PHT93368.1"/>
    <property type="molecule type" value="Genomic_DNA"/>
</dbReference>
<dbReference type="PRINTS" id="PR00792">
    <property type="entry name" value="PEPSIN"/>
</dbReference>
<keyword evidence="3" id="KW-1133">Transmembrane helix</keyword>
<dbReference type="InterPro" id="IPR021109">
    <property type="entry name" value="Peptidase_aspartic_dom_sf"/>
</dbReference>
<evidence type="ECO:0000256" key="1">
    <source>
        <dbReference type="ARBA" id="ARBA00007447"/>
    </source>
</evidence>
<dbReference type="KEGG" id="cann:107872112"/>
<evidence type="ECO:0000259" key="4">
    <source>
        <dbReference type="PROSITE" id="PS51767"/>
    </source>
</evidence>